<accession>A0A1P8UDI0</accession>
<reference evidence="1 2" key="1">
    <citation type="submission" date="2017-01" db="EMBL/GenBank/DDBJ databases">
        <title>Draft sequence of Acidihalobacter ferrooxidans strain DSM 14175 (strain V8).</title>
        <authorList>
            <person name="Khaleque H.N."/>
            <person name="Ramsay J.P."/>
            <person name="Murphy R.J.T."/>
            <person name="Kaksonen A.H."/>
            <person name="Boxall N.J."/>
            <person name="Watkin E.L.J."/>
        </authorList>
    </citation>
    <scope>NUCLEOTIDE SEQUENCE [LARGE SCALE GENOMIC DNA]</scope>
    <source>
        <strain evidence="1 2">V8</strain>
    </source>
</reference>
<dbReference type="KEGG" id="afy:BW247_01410"/>
<name>A0A1P8UDI0_9GAMM</name>
<dbReference type="CDD" id="cd00565">
    <property type="entry name" value="Ubl_ThiS"/>
    <property type="match status" value="1"/>
</dbReference>
<protein>
    <submittedName>
        <fullName evidence="1">Thiamine biosynthesis protein ThiS</fullName>
    </submittedName>
</protein>
<dbReference type="RefSeq" id="WP_076835264.1">
    <property type="nucleotide sequence ID" value="NZ_CP019434.1"/>
</dbReference>
<dbReference type="Proteomes" id="UP000243807">
    <property type="component" value="Chromosome"/>
</dbReference>
<dbReference type="SUPFAM" id="SSF54285">
    <property type="entry name" value="MoaD/ThiS"/>
    <property type="match status" value="1"/>
</dbReference>
<dbReference type="PANTHER" id="PTHR34472:SF1">
    <property type="entry name" value="SULFUR CARRIER PROTEIN THIS"/>
    <property type="match status" value="1"/>
</dbReference>
<dbReference type="InterPro" id="IPR016155">
    <property type="entry name" value="Mopterin_synth/thiamin_S_b"/>
</dbReference>
<organism evidence="1 2">
    <name type="scientific">Acidihalobacter ferrooxydans</name>
    <dbReference type="NCBI Taxonomy" id="1765967"/>
    <lineage>
        <taxon>Bacteria</taxon>
        <taxon>Pseudomonadati</taxon>
        <taxon>Pseudomonadota</taxon>
        <taxon>Gammaproteobacteria</taxon>
        <taxon>Chromatiales</taxon>
        <taxon>Ectothiorhodospiraceae</taxon>
        <taxon>Acidihalobacter</taxon>
    </lineage>
</organism>
<dbReference type="OrthoDB" id="9800283at2"/>
<dbReference type="EMBL" id="CP019434">
    <property type="protein sequence ID" value="APZ41917.1"/>
    <property type="molecule type" value="Genomic_DNA"/>
</dbReference>
<dbReference type="InterPro" id="IPR003749">
    <property type="entry name" value="ThiS/MoaD-like"/>
</dbReference>
<dbReference type="NCBIfam" id="TIGR01683">
    <property type="entry name" value="thiS"/>
    <property type="match status" value="1"/>
</dbReference>
<dbReference type="PANTHER" id="PTHR34472">
    <property type="entry name" value="SULFUR CARRIER PROTEIN THIS"/>
    <property type="match status" value="1"/>
</dbReference>
<dbReference type="STRING" id="1765967.BW247_01410"/>
<evidence type="ECO:0000313" key="2">
    <source>
        <dbReference type="Proteomes" id="UP000243807"/>
    </source>
</evidence>
<proteinExistence type="predicted"/>
<dbReference type="InterPro" id="IPR012675">
    <property type="entry name" value="Beta-grasp_dom_sf"/>
</dbReference>
<keyword evidence="2" id="KW-1185">Reference proteome</keyword>
<gene>
    <name evidence="1" type="ORF">BW247_01410</name>
</gene>
<dbReference type="Gene3D" id="3.10.20.30">
    <property type="match status" value="1"/>
</dbReference>
<dbReference type="InterPro" id="IPR010035">
    <property type="entry name" value="Thi_S"/>
</dbReference>
<evidence type="ECO:0000313" key="1">
    <source>
        <dbReference type="EMBL" id="APZ41917.1"/>
    </source>
</evidence>
<dbReference type="AlphaFoldDB" id="A0A1P8UDI0"/>
<sequence>MQVTLNGQLRDIPEAITARQLVALLELEGRRLAMEVNQEIVPRSRFDDFLLSPGDRIEIVHAIGGG</sequence>
<dbReference type="Pfam" id="PF02597">
    <property type="entry name" value="ThiS"/>
    <property type="match status" value="1"/>
</dbReference>